<dbReference type="CDD" id="cd06503">
    <property type="entry name" value="ATP-synt_Fo_b"/>
    <property type="match status" value="1"/>
</dbReference>
<accession>A0AAX4JQC4</accession>
<feature type="compositionally biased region" description="Polar residues" evidence="1">
    <location>
        <begin position="265"/>
        <end position="288"/>
    </location>
</feature>
<feature type="compositionally biased region" description="Acidic residues" evidence="1">
    <location>
        <begin position="319"/>
        <end position="328"/>
    </location>
</feature>
<feature type="compositionally biased region" description="Low complexity" evidence="1">
    <location>
        <begin position="255"/>
        <end position="264"/>
    </location>
</feature>
<keyword evidence="3" id="KW-1185">Reference proteome</keyword>
<evidence type="ECO:0000256" key="1">
    <source>
        <dbReference type="SAM" id="MobiDB-lite"/>
    </source>
</evidence>
<reference evidence="2 3" key="1">
    <citation type="submission" date="2024-01" db="EMBL/GenBank/DDBJ databases">
        <title>Comparative genomics of Cryptococcus and Kwoniella reveals pathogenesis evolution and contrasting modes of karyotype evolution via chromosome fusion or intercentromeric recombination.</title>
        <authorList>
            <person name="Coelho M.A."/>
            <person name="David-Palma M."/>
            <person name="Shea T."/>
            <person name="Bowers K."/>
            <person name="McGinley-Smith S."/>
            <person name="Mohammad A.W."/>
            <person name="Gnirke A."/>
            <person name="Yurkov A.M."/>
            <person name="Nowrousian M."/>
            <person name="Sun S."/>
            <person name="Cuomo C.A."/>
            <person name="Heitman J."/>
        </authorList>
    </citation>
    <scope>NUCLEOTIDE SEQUENCE [LARGE SCALE GENOMIC DNA]</scope>
    <source>
        <strain evidence="2 3">CBS 6074</strain>
    </source>
</reference>
<protein>
    <submittedName>
        <fullName evidence="2">Uncharacterized protein</fullName>
    </submittedName>
</protein>
<sequence length="328" mass="36875">MNSRHNQQSTRRSKQARSNEEWFRQQARLRNEEQAREREELRSRLAEEARQRAEWLEEQARLRNQEQARNREELRSRLAEEALERAERLQEKARRRARSREEAQTRRSESGRHESLSGVRGNNNFVIRGAFCDDSEDYSISGDYNIVRHGPIRDGPVSSGLVCNSFKGYPIVGNNNFVSIGNVGCEDDFIVQSFEDASVGYNQSMGSGKETTEFTSTNGDTVPGNWSTPDGTSEDPKWLQVHGSPEESKAEDTPSSSVDRSSSSCATEVATTAESSHTNERMSGSGNFENIERDTVLNATYGTNYQRPSVTDDKSGDGSGEEDGWEVL</sequence>
<feature type="compositionally biased region" description="Polar residues" evidence="1">
    <location>
        <begin position="213"/>
        <end position="231"/>
    </location>
</feature>
<name>A0AAX4JQC4_9TREE</name>
<feature type="compositionally biased region" description="Basic and acidic residues" evidence="1">
    <location>
        <begin position="17"/>
        <end position="43"/>
    </location>
</feature>
<feature type="region of interest" description="Disordered" evidence="1">
    <location>
        <begin position="1"/>
        <end position="43"/>
    </location>
</feature>
<dbReference type="Proteomes" id="UP001355207">
    <property type="component" value="Chromosome 2"/>
</dbReference>
<organism evidence="2 3">
    <name type="scientific">Kwoniella dendrophila CBS 6074</name>
    <dbReference type="NCBI Taxonomy" id="1295534"/>
    <lineage>
        <taxon>Eukaryota</taxon>
        <taxon>Fungi</taxon>
        <taxon>Dikarya</taxon>
        <taxon>Basidiomycota</taxon>
        <taxon>Agaricomycotina</taxon>
        <taxon>Tremellomycetes</taxon>
        <taxon>Tremellales</taxon>
        <taxon>Cryptococcaceae</taxon>
        <taxon>Kwoniella</taxon>
    </lineage>
</organism>
<proteinExistence type="predicted"/>
<feature type="region of interest" description="Disordered" evidence="1">
    <location>
        <begin position="90"/>
        <end position="119"/>
    </location>
</feature>
<feature type="compositionally biased region" description="Polar residues" evidence="1">
    <location>
        <begin position="1"/>
        <end position="10"/>
    </location>
</feature>
<evidence type="ECO:0000313" key="3">
    <source>
        <dbReference type="Proteomes" id="UP001355207"/>
    </source>
</evidence>
<feature type="compositionally biased region" description="Polar residues" evidence="1">
    <location>
        <begin position="297"/>
        <end position="309"/>
    </location>
</feature>
<gene>
    <name evidence="2" type="ORF">L201_002134</name>
</gene>
<feature type="region of interest" description="Disordered" evidence="1">
    <location>
        <begin position="202"/>
        <end position="328"/>
    </location>
</feature>
<dbReference type="EMBL" id="CP144099">
    <property type="protein sequence ID" value="WWC87246.1"/>
    <property type="molecule type" value="Genomic_DNA"/>
</dbReference>
<dbReference type="GeneID" id="91092806"/>
<dbReference type="AlphaFoldDB" id="A0AAX4JQC4"/>
<evidence type="ECO:0000313" key="2">
    <source>
        <dbReference type="EMBL" id="WWC87246.1"/>
    </source>
</evidence>
<feature type="compositionally biased region" description="Basic and acidic residues" evidence="1">
    <location>
        <begin position="99"/>
        <end position="115"/>
    </location>
</feature>
<dbReference type="RefSeq" id="XP_066074009.1">
    <property type="nucleotide sequence ID" value="XM_066217912.1"/>
</dbReference>